<evidence type="ECO:0000259" key="1">
    <source>
        <dbReference type="Pfam" id="PF00149"/>
    </source>
</evidence>
<dbReference type="InterPro" id="IPR029052">
    <property type="entry name" value="Metallo-depent_PP-like"/>
</dbReference>
<evidence type="ECO:0000313" key="3">
    <source>
        <dbReference type="Proteomes" id="UP001302367"/>
    </source>
</evidence>
<dbReference type="RefSeq" id="XP_065458305.1">
    <property type="nucleotide sequence ID" value="XM_065602233.1"/>
</dbReference>
<gene>
    <name evidence="2" type="ORF">RHO25_002348</name>
</gene>
<sequence>MLARSRKPHSQDAAPTVQFMSDLHLERVKYDFEITKAAPILLFAGDVGRFCDEALYRAFLAKQCSQFDKVLLIAGNHEFYGSSREEGLAIAQNLVEDEVMGGKLHFLNRTRFDIPSSSTTILGCTLHSYIAPDYTRLTNDFNCIKDWRVRDHNAEHEYDVEWLQTTLAEMSEESRNRRVIVVTHYAPAFEKTSHPAHTNSDVSQCFYSNALEQMASWKGTEQVTDWIFGHTHWNAKFLVGAVLVQSNQYCNDSEKLSWWQKKTLYRPFEMEAKLQVLR</sequence>
<dbReference type="PANTHER" id="PTHR37844:SF2">
    <property type="entry name" value="SER_THR PROTEIN PHOSPHATASE SUPERFAMILY (AFU_ORTHOLOGUE AFUA_1G14840)"/>
    <property type="match status" value="1"/>
</dbReference>
<name>A0ABZ0NDX2_CERBT</name>
<organism evidence="2 3">
    <name type="scientific">Cercospora beticola</name>
    <name type="common">Sugarbeet leaf spot fungus</name>
    <dbReference type="NCBI Taxonomy" id="122368"/>
    <lineage>
        <taxon>Eukaryota</taxon>
        <taxon>Fungi</taxon>
        <taxon>Dikarya</taxon>
        <taxon>Ascomycota</taxon>
        <taxon>Pezizomycotina</taxon>
        <taxon>Dothideomycetes</taxon>
        <taxon>Dothideomycetidae</taxon>
        <taxon>Mycosphaerellales</taxon>
        <taxon>Mycosphaerellaceae</taxon>
        <taxon>Cercospora</taxon>
    </lineage>
</organism>
<feature type="domain" description="Calcineurin-like phosphoesterase" evidence="1">
    <location>
        <begin position="19"/>
        <end position="233"/>
    </location>
</feature>
<dbReference type="Pfam" id="PF00149">
    <property type="entry name" value="Metallophos"/>
    <property type="match status" value="1"/>
</dbReference>
<evidence type="ECO:0000313" key="2">
    <source>
        <dbReference type="EMBL" id="WPA97737.1"/>
    </source>
</evidence>
<proteinExistence type="predicted"/>
<protein>
    <recommendedName>
        <fullName evidence="1">Calcineurin-like phosphoesterase domain-containing protein</fullName>
    </recommendedName>
</protein>
<dbReference type="Gene3D" id="3.60.21.10">
    <property type="match status" value="1"/>
</dbReference>
<dbReference type="PANTHER" id="PTHR37844">
    <property type="entry name" value="SER/THR PROTEIN PHOSPHATASE SUPERFAMILY (AFU_ORTHOLOGUE AFUA_1G14840)"/>
    <property type="match status" value="1"/>
</dbReference>
<accession>A0ABZ0NDX2</accession>
<dbReference type="GeneID" id="90643838"/>
<dbReference type="InterPro" id="IPR004843">
    <property type="entry name" value="Calcineurin-like_PHP"/>
</dbReference>
<keyword evidence="3" id="KW-1185">Reference proteome</keyword>
<reference evidence="2 3" key="1">
    <citation type="submission" date="2023-09" db="EMBL/GenBank/DDBJ databases">
        <title>Complete-Gapless Cercospora beticola genome.</title>
        <authorList>
            <person name="Wyatt N.A."/>
            <person name="Spanner R.E."/>
            <person name="Bolton M.D."/>
        </authorList>
    </citation>
    <scope>NUCLEOTIDE SEQUENCE [LARGE SCALE GENOMIC DNA]</scope>
    <source>
        <strain evidence="2">Cb09-40</strain>
    </source>
</reference>
<dbReference type="SUPFAM" id="SSF56300">
    <property type="entry name" value="Metallo-dependent phosphatases"/>
    <property type="match status" value="1"/>
</dbReference>
<dbReference type="Proteomes" id="UP001302367">
    <property type="component" value="Chromosome 2"/>
</dbReference>
<dbReference type="EMBL" id="CP134185">
    <property type="protein sequence ID" value="WPA97737.1"/>
    <property type="molecule type" value="Genomic_DNA"/>
</dbReference>